<reference evidence="3" key="1">
    <citation type="journal article" date="2019" name="Int. J. Syst. Evol. Microbiol.">
        <title>The Global Catalogue of Microorganisms (GCM) 10K type strain sequencing project: providing services to taxonomists for standard genome sequencing and annotation.</title>
        <authorList>
            <consortium name="The Broad Institute Genomics Platform"/>
            <consortium name="The Broad Institute Genome Sequencing Center for Infectious Disease"/>
            <person name="Wu L."/>
            <person name="Ma J."/>
        </authorList>
    </citation>
    <scope>NUCLEOTIDE SEQUENCE [LARGE SCALE GENOMIC DNA]</scope>
    <source>
        <strain evidence="3">CCM 8939</strain>
    </source>
</reference>
<keyword evidence="3" id="KW-1185">Reference proteome</keyword>
<dbReference type="Pfam" id="PF04073">
    <property type="entry name" value="tRNA_edit"/>
    <property type="match status" value="1"/>
</dbReference>
<sequence length="169" mass="18635">MEKLTLVLKKIIKMHSKILSALEENNIHYKEIEHSSFLAPINSPIDFAGALGLDLERISKSVFLRSKKRDKYIIAVCSCNKKLDLKKIAALADVNKIEVADRQELESMIGYPPTGVSAIGLNPSITVFIDNALLNLETIFIGSGEIAKELELSPKDLVKLSNGKLSNIC</sequence>
<dbReference type="EMBL" id="BMDJ01000004">
    <property type="protein sequence ID" value="GGI25700.1"/>
    <property type="molecule type" value="Genomic_DNA"/>
</dbReference>
<accession>A0ABQ2BJD8</accession>
<feature type="domain" description="YbaK/aminoacyl-tRNA synthetase-associated" evidence="1">
    <location>
        <begin position="42"/>
        <end position="160"/>
    </location>
</feature>
<dbReference type="Gene3D" id="3.90.960.10">
    <property type="entry name" value="YbaK/aminoacyl-tRNA synthetase-associated domain"/>
    <property type="match status" value="1"/>
</dbReference>
<dbReference type="CDD" id="cd04332">
    <property type="entry name" value="YbaK_like"/>
    <property type="match status" value="1"/>
</dbReference>
<dbReference type="PANTHER" id="PTHR30411:SF0">
    <property type="entry name" value="CYS-TRNA(PRO)_CYS-TRNA(CYS) DEACYLASE YBAK"/>
    <property type="match status" value="1"/>
</dbReference>
<dbReference type="Proteomes" id="UP000645390">
    <property type="component" value="Unassembled WGS sequence"/>
</dbReference>
<organism evidence="2 3">
    <name type="scientific">Pedobacter mendelii</name>
    <dbReference type="NCBI Taxonomy" id="1908240"/>
    <lineage>
        <taxon>Bacteria</taxon>
        <taxon>Pseudomonadati</taxon>
        <taxon>Bacteroidota</taxon>
        <taxon>Sphingobacteriia</taxon>
        <taxon>Sphingobacteriales</taxon>
        <taxon>Sphingobacteriaceae</taxon>
        <taxon>Pedobacter</taxon>
    </lineage>
</organism>
<comment type="caution">
    <text evidence="2">The sequence shown here is derived from an EMBL/GenBank/DDBJ whole genome shotgun (WGS) entry which is preliminary data.</text>
</comment>
<dbReference type="InterPro" id="IPR036754">
    <property type="entry name" value="YbaK/aa-tRNA-synt-asso_dom_sf"/>
</dbReference>
<evidence type="ECO:0000259" key="1">
    <source>
        <dbReference type="Pfam" id="PF04073"/>
    </source>
</evidence>
<dbReference type="InterPro" id="IPR007214">
    <property type="entry name" value="YbaK/aa-tRNA-synth-assoc-dom"/>
</dbReference>
<dbReference type="RefSeq" id="WP_188413508.1">
    <property type="nucleotide sequence ID" value="NZ_BMDJ01000004.1"/>
</dbReference>
<dbReference type="SUPFAM" id="SSF55826">
    <property type="entry name" value="YbaK/ProRS associated domain"/>
    <property type="match status" value="1"/>
</dbReference>
<name>A0ABQ2BJD8_9SPHI</name>
<proteinExistence type="predicted"/>
<gene>
    <name evidence="2" type="primary">ybaK</name>
    <name evidence="2" type="ORF">GCM10008119_18980</name>
</gene>
<evidence type="ECO:0000313" key="2">
    <source>
        <dbReference type="EMBL" id="GGI25700.1"/>
    </source>
</evidence>
<dbReference type="PANTHER" id="PTHR30411">
    <property type="entry name" value="CYTOPLASMIC PROTEIN"/>
    <property type="match status" value="1"/>
</dbReference>
<evidence type="ECO:0000313" key="3">
    <source>
        <dbReference type="Proteomes" id="UP000645390"/>
    </source>
</evidence>
<protein>
    <submittedName>
        <fullName evidence="2">Cys-tRNA(Pro)/Cys-tRNA(Cys) deacylase</fullName>
    </submittedName>
</protein>